<sequence length="413" mass="42991">MGFAAGCGGGGGAAGPVIPPPGAQLSSAIPDSGNTSKGNVDVYYLTGQGRLPTGNTAVITHQFFVDPVTGEIVDQASAHAVNLQLDAYTANDFPVLVPVTSDSRSFDKLPLEINSLLDTAGGVVAPPVFFSDTFPANVRVEPGRHTTVSAFLDDSMIDNSVSPPTFLTDQFVNVNLTFPGKTRFDGWFSDFVRFDISALGTRPALAGSGNATAAFFSGDRIAIGGAGAPGEFDMLDPLTSALLTGTVTAPVRIGSRFAPGTYTTRVPDPRDVLGSSLIDAESGFWRDFTDVVANSTTFEVITFPNATEDPIQDMVLVQRNGGGTIIALYSGKADLFNLAWTAYPISQVFSVSPTNPISGTLSGLLDKTSAAVAVTSSSDSADVGLVRSGHWTKTSGTAPAGFPTNGRFIVFRQ</sequence>
<dbReference type="Proteomes" id="UP000727962">
    <property type="component" value="Unassembled WGS sequence"/>
</dbReference>
<gene>
    <name evidence="1" type="ORF">HYR64_00330</name>
</gene>
<evidence type="ECO:0000313" key="1">
    <source>
        <dbReference type="EMBL" id="MBI1755537.1"/>
    </source>
</evidence>
<comment type="caution">
    <text evidence="1">The sequence shown here is derived from an EMBL/GenBank/DDBJ whole genome shotgun (WGS) entry which is preliminary data.</text>
</comment>
<reference evidence="1" key="1">
    <citation type="submission" date="2020-07" db="EMBL/GenBank/DDBJ databases">
        <title>Huge and variable diversity of episymbiotic CPR bacteria and DPANN archaea in groundwater ecosystems.</title>
        <authorList>
            <person name="He C.Y."/>
            <person name="Keren R."/>
            <person name="Whittaker M."/>
            <person name="Farag I.F."/>
            <person name="Doudna J."/>
            <person name="Cate J.H.D."/>
            <person name="Banfield J.F."/>
        </authorList>
    </citation>
    <scope>NUCLEOTIDE SEQUENCE</scope>
    <source>
        <strain evidence="1">NC_groundwater_17_Pr7_B-0.1um_64_12</strain>
    </source>
</reference>
<organism evidence="1 2">
    <name type="scientific">Fimbriimonas ginsengisoli</name>
    <dbReference type="NCBI Taxonomy" id="1005039"/>
    <lineage>
        <taxon>Bacteria</taxon>
        <taxon>Bacillati</taxon>
        <taxon>Armatimonadota</taxon>
        <taxon>Fimbriimonadia</taxon>
        <taxon>Fimbriimonadales</taxon>
        <taxon>Fimbriimonadaceae</taxon>
        <taxon>Fimbriimonas</taxon>
    </lineage>
</organism>
<evidence type="ECO:0000313" key="2">
    <source>
        <dbReference type="Proteomes" id="UP000727962"/>
    </source>
</evidence>
<protein>
    <submittedName>
        <fullName evidence="1">Uncharacterized protein</fullName>
    </submittedName>
</protein>
<dbReference type="AlphaFoldDB" id="A0A931LQJ2"/>
<accession>A0A931LQJ2</accession>
<name>A0A931LQJ2_FIMGI</name>
<proteinExistence type="predicted"/>
<dbReference type="EMBL" id="JACOSL010000003">
    <property type="protein sequence ID" value="MBI1755537.1"/>
    <property type="molecule type" value="Genomic_DNA"/>
</dbReference>